<sequence length="551" mass="60072">MAARRGRKRSRARRTGWLVLAVFLGLSAPAAAAGKAAEKRPNILLILADDLGYSDIAPYGGEIPTPNLSWLAGQGLALDNFYASPSCSPTRAMLLTGQDHHRVGFGSMEERIAPNQIGRPGYETYLNARSVSVAELLRRAGYLTAMAGKWHLGAGEEHSPAANGFDRSFVLLEGAGSHFPDRLGTFASEPVAHYRENGRMVERLPSDFFSTRFYTDYILSAIDESRRERKPFFAYLAYTAPHWPLQAPDAYLRRAQGRYDAGHEAIWRQRLAQMMQLGILHAGQAAPAHFSRAWQDMLPADRAVEAKRMEIYSAMVEQMDDEIGRVLRHLADGGDLANTLILFLSDNGAEGVQPDRFPRNAPWVARTFDNSLANMGRAGSYISYGPDWAAVSAAPHGGSKGSVAEGGIKVPAIVAGPALGIRRGERSAALMTIRDLPVSLLALAGVKAPDSYSGRSILAHARGRQPRVHRAEELFGWELHGSRAMRQGNWKLSRPASPQAAWQLFDLAADPGETRDIAAAKPSRAARLAEYWRRYAAANGVVSPEPSGAGR</sequence>
<dbReference type="AlphaFoldDB" id="A0AA86L234"/>
<reference evidence="7 8" key="1">
    <citation type="journal article" date="2016" name="BMC Genomics">
        <title>Genomic analysis of the nitrate-respiring Sphingopyxis granuli (formerly Sphingomonas macrogoltabida) strain TFA.</title>
        <authorList>
            <person name="Garcia-Romero I."/>
            <person name="Perez-Pulido A.J."/>
            <person name="Gonzalez-Flores Y.E."/>
            <person name="Reyes-Ramirez F."/>
            <person name="Santero E."/>
            <person name="Floriano B."/>
        </authorList>
    </citation>
    <scope>NUCLEOTIDE SEQUENCE [LARGE SCALE GENOMIC DNA]</scope>
    <source>
        <strain evidence="7 8">TFA</strain>
    </source>
</reference>
<dbReference type="InterPro" id="IPR000917">
    <property type="entry name" value="Sulfatase_N"/>
</dbReference>
<accession>A0AA86L234</accession>
<protein>
    <submittedName>
        <fullName evidence="7">Aryl-sulfate sulfohydrolase</fullName>
        <ecNumber evidence="7">3.1.6.1</ecNumber>
    </submittedName>
</protein>
<evidence type="ECO:0000256" key="2">
    <source>
        <dbReference type="ARBA" id="ARBA00022723"/>
    </source>
</evidence>
<keyword evidence="4" id="KW-0106">Calcium</keyword>
<dbReference type="KEGG" id="sgi:SGRAN_0977"/>
<dbReference type="EMBL" id="CP012199">
    <property type="protein sequence ID" value="AMG73371.1"/>
    <property type="molecule type" value="Genomic_DNA"/>
</dbReference>
<evidence type="ECO:0000256" key="4">
    <source>
        <dbReference type="ARBA" id="ARBA00022837"/>
    </source>
</evidence>
<feature type="chain" id="PRO_5041732316" evidence="5">
    <location>
        <begin position="33"/>
        <end position="551"/>
    </location>
</feature>
<dbReference type="Gene3D" id="3.30.1120.10">
    <property type="match status" value="1"/>
</dbReference>
<gene>
    <name evidence="7" type="primary">atsA</name>
    <name evidence="7" type="ORF">SGRAN_0977</name>
</gene>
<evidence type="ECO:0000313" key="8">
    <source>
        <dbReference type="Proteomes" id="UP000058599"/>
    </source>
</evidence>
<dbReference type="PROSITE" id="PS00149">
    <property type="entry name" value="SULFATASE_2"/>
    <property type="match status" value="1"/>
</dbReference>
<evidence type="ECO:0000256" key="3">
    <source>
        <dbReference type="ARBA" id="ARBA00022801"/>
    </source>
</evidence>
<dbReference type="GO" id="GO:0046872">
    <property type="term" value="F:metal ion binding"/>
    <property type="evidence" value="ECO:0007669"/>
    <property type="project" value="UniProtKB-KW"/>
</dbReference>
<keyword evidence="5" id="KW-0732">Signal</keyword>
<keyword evidence="2" id="KW-0479">Metal-binding</keyword>
<evidence type="ECO:0000256" key="1">
    <source>
        <dbReference type="ARBA" id="ARBA00008779"/>
    </source>
</evidence>
<keyword evidence="8" id="KW-1185">Reference proteome</keyword>
<dbReference type="Proteomes" id="UP000058599">
    <property type="component" value="Chromosome"/>
</dbReference>
<dbReference type="InterPro" id="IPR050738">
    <property type="entry name" value="Sulfatase"/>
</dbReference>
<dbReference type="Pfam" id="PF00884">
    <property type="entry name" value="Sulfatase"/>
    <property type="match status" value="1"/>
</dbReference>
<dbReference type="EC" id="3.1.6.1" evidence="7"/>
<evidence type="ECO:0000259" key="6">
    <source>
        <dbReference type="Pfam" id="PF00884"/>
    </source>
</evidence>
<dbReference type="PANTHER" id="PTHR42693:SF33">
    <property type="entry name" value="ARYLSULFATASE"/>
    <property type="match status" value="1"/>
</dbReference>
<dbReference type="GO" id="GO:0004065">
    <property type="term" value="F:arylsulfatase activity"/>
    <property type="evidence" value="ECO:0007669"/>
    <property type="project" value="UniProtKB-EC"/>
</dbReference>
<evidence type="ECO:0000256" key="5">
    <source>
        <dbReference type="SAM" id="SignalP"/>
    </source>
</evidence>
<proteinExistence type="inferred from homology"/>
<keyword evidence="3 7" id="KW-0378">Hydrolase</keyword>
<name>A0AA86L234_9SPHN</name>
<evidence type="ECO:0000313" key="7">
    <source>
        <dbReference type="EMBL" id="AMG73371.1"/>
    </source>
</evidence>
<feature type="signal peptide" evidence="5">
    <location>
        <begin position="1"/>
        <end position="32"/>
    </location>
</feature>
<dbReference type="PANTHER" id="PTHR42693">
    <property type="entry name" value="ARYLSULFATASE FAMILY MEMBER"/>
    <property type="match status" value="1"/>
</dbReference>
<dbReference type="CDD" id="cd16025">
    <property type="entry name" value="PAS_like"/>
    <property type="match status" value="1"/>
</dbReference>
<dbReference type="PROSITE" id="PS00523">
    <property type="entry name" value="SULFATASE_1"/>
    <property type="match status" value="1"/>
</dbReference>
<organism evidence="7 8">
    <name type="scientific">Sphingopyxis granuli</name>
    <dbReference type="NCBI Taxonomy" id="267128"/>
    <lineage>
        <taxon>Bacteria</taxon>
        <taxon>Pseudomonadati</taxon>
        <taxon>Pseudomonadota</taxon>
        <taxon>Alphaproteobacteria</taxon>
        <taxon>Sphingomonadales</taxon>
        <taxon>Sphingomonadaceae</taxon>
        <taxon>Sphingopyxis</taxon>
    </lineage>
</organism>
<dbReference type="InterPro" id="IPR024607">
    <property type="entry name" value="Sulfatase_CS"/>
</dbReference>
<comment type="similarity">
    <text evidence="1">Belongs to the sulfatase family.</text>
</comment>
<dbReference type="InterPro" id="IPR017850">
    <property type="entry name" value="Alkaline_phosphatase_core_sf"/>
</dbReference>
<dbReference type="SUPFAM" id="SSF53649">
    <property type="entry name" value="Alkaline phosphatase-like"/>
    <property type="match status" value="1"/>
</dbReference>
<feature type="domain" description="Sulfatase N-terminal" evidence="6">
    <location>
        <begin position="41"/>
        <end position="446"/>
    </location>
</feature>
<dbReference type="Gene3D" id="3.40.720.10">
    <property type="entry name" value="Alkaline Phosphatase, subunit A"/>
    <property type="match status" value="1"/>
</dbReference>